<name>B9XQ83_PEDPL</name>
<evidence type="ECO:0000313" key="2">
    <source>
        <dbReference type="Proteomes" id="UP000003688"/>
    </source>
</evidence>
<dbReference type="EMBL" id="ABOX02000052">
    <property type="protein sequence ID" value="EEF58001.1"/>
    <property type="molecule type" value="Genomic_DNA"/>
</dbReference>
<sequence length="56" mass="6205">MLKNAETVREPAYSNAQAQKMVKGPCCQSGNNLSLYVVATTRILGSRLLSLVYLFR</sequence>
<evidence type="ECO:0000313" key="1">
    <source>
        <dbReference type="EMBL" id="EEF58001.1"/>
    </source>
</evidence>
<accession>B9XQ83</accession>
<keyword evidence="2" id="KW-1185">Reference proteome</keyword>
<comment type="caution">
    <text evidence="1">The sequence shown here is derived from an EMBL/GenBank/DDBJ whole genome shotgun (WGS) entry which is preliminary data.</text>
</comment>
<dbReference type="AlphaFoldDB" id="B9XQ83"/>
<reference evidence="1 2" key="1">
    <citation type="journal article" date="2011" name="J. Bacteriol.">
        <title>Genome sequence of 'Pedosphaera parvula' Ellin514, an aerobic Verrucomicrobial isolate from pasture soil.</title>
        <authorList>
            <person name="Kant R."/>
            <person name="van Passel M.W."/>
            <person name="Sangwan P."/>
            <person name="Palva A."/>
            <person name="Lucas S."/>
            <person name="Copeland A."/>
            <person name="Lapidus A."/>
            <person name="Glavina Del Rio T."/>
            <person name="Dalin E."/>
            <person name="Tice H."/>
            <person name="Bruce D."/>
            <person name="Goodwin L."/>
            <person name="Pitluck S."/>
            <person name="Chertkov O."/>
            <person name="Larimer F.W."/>
            <person name="Land M.L."/>
            <person name="Hauser L."/>
            <person name="Brettin T.S."/>
            <person name="Detter J.C."/>
            <person name="Han S."/>
            <person name="de Vos W.M."/>
            <person name="Janssen P.H."/>
            <person name="Smidt H."/>
        </authorList>
    </citation>
    <scope>NUCLEOTIDE SEQUENCE [LARGE SCALE GENOMIC DNA]</scope>
    <source>
        <strain evidence="1 2">Ellin514</strain>
    </source>
</reference>
<proteinExistence type="predicted"/>
<gene>
    <name evidence="1" type="ORF">Cflav_PD0966</name>
</gene>
<dbReference type="Proteomes" id="UP000003688">
    <property type="component" value="Unassembled WGS sequence"/>
</dbReference>
<protein>
    <submittedName>
        <fullName evidence="1">Uncharacterized protein</fullName>
    </submittedName>
</protein>
<organism evidence="1 2">
    <name type="scientific">Pedosphaera parvula (strain Ellin514)</name>
    <dbReference type="NCBI Taxonomy" id="320771"/>
    <lineage>
        <taxon>Bacteria</taxon>
        <taxon>Pseudomonadati</taxon>
        <taxon>Verrucomicrobiota</taxon>
        <taxon>Pedosphaerae</taxon>
        <taxon>Pedosphaerales</taxon>
        <taxon>Pedosphaeraceae</taxon>
        <taxon>Pedosphaera</taxon>
    </lineage>
</organism>